<dbReference type="InterPro" id="IPR004609">
    <property type="entry name" value="ATP-dep_DNA_helicase_RecG"/>
</dbReference>
<dbReference type="InterPro" id="IPR012340">
    <property type="entry name" value="NA-bd_OB-fold"/>
</dbReference>
<keyword evidence="8" id="KW-0238">DNA-binding</keyword>
<dbReference type="GO" id="GO:0043138">
    <property type="term" value="F:3'-5' DNA helicase activity"/>
    <property type="evidence" value="ECO:0007669"/>
    <property type="project" value="UniProtKB-EC"/>
</dbReference>
<dbReference type="Pfam" id="PF19833">
    <property type="entry name" value="RecG_dom3_C"/>
    <property type="match status" value="1"/>
</dbReference>
<keyword evidence="9 15" id="KW-0233">DNA recombination</keyword>
<dbReference type="InterPro" id="IPR033454">
    <property type="entry name" value="RecG_wedge"/>
</dbReference>
<feature type="domain" description="Helicase C-terminal" evidence="17">
    <location>
        <begin position="450"/>
        <end position="615"/>
    </location>
</feature>
<dbReference type="Proteomes" id="UP000234384">
    <property type="component" value="Unassembled WGS sequence"/>
</dbReference>
<evidence type="ECO:0000256" key="13">
    <source>
        <dbReference type="ARBA" id="ARBA00034808"/>
    </source>
</evidence>
<dbReference type="GO" id="GO:0006310">
    <property type="term" value="P:DNA recombination"/>
    <property type="evidence" value="ECO:0007669"/>
    <property type="project" value="UniProtKB-UniRule"/>
</dbReference>
<evidence type="ECO:0000256" key="9">
    <source>
        <dbReference type="ARBA" id="ARBA00023172"/>
    </source>
</evidence>
<dbReference type="InterPro" id="IPR027417">
    <property type="entry name" value="P-loop_NTPase"/>
</dbReference>
<dbReference type="Gene3D" id="2.40.50.140">
    <property type="entry name" value="Nucleic acid-binding proteins"/>
    <property type="match status" value="1"/>
</dbReference>
<evidence type="ECO:0000256" key="11">
    <source>
        <dbReference type="ARBA" id="ARBA00023235"/>
    </source>
</evidence>
<dbReference type="PROSITE" id="PS51192">
    <property type="entry name" value="HELICASE_ATP_BIND_1"/>
    <property type="match status" value="1"/>
</dbReference>
<keyword evidence="3 15" id="KW-0547">Nucleotide-binding</keyword>
<evidence type="ECO:0000256" key="7">
    <source>
        <dbReference type="ARBA" id="ARBA00022840"/>
    </source>
</evidence>
<dbReference type="Pfam" id="PF00270">
    <property type="entry name" value="DEAD"/>
    <property type="match status" value="1"/>
</dbReference>
<dbReference type="InterPro" id="IPR011545">
    <property type="entry name" value="DEAD/DEAH_box_helicase_dom"/>
</dbReference>
<dbReference type="GO" id="GO:0003677">
    <property type="term" value="F:DNA binding"/>
    <property type="evidence" value="ECO:0007669"/>
    <property type="project" value="UniProtKB-KW"/>
</dbReference>
<dbReference type="Pfam" id="PF17191">
    <property type="entry name" value="RecG_wedge"/>
    <property type="match status" value="1"/>
</dbReference>
<dbReference type="SUPFAM" id="SSF50249">
    <property type="entry name" value="Nucleic acid-binding proteins"/>
    <property type="match status" value="1"/>
</dbReference>
<keyword evidence="6 15" id="KW-0347">Helicase</keyword>
<dbReference type="PANTHER" id="PTHR47964">
    <property type="entry name" value="ATP-DEPENDENT DNA HELICASE HOMOLOG RECG, CHLOROPLASTIC"/>
    <property type="match status" value="1"/>
</dbReference>
<dbReference type="PROSITE" id="PS51194">
    <property type="entry name" value="HELICASE_CTER"/>
    <property type="match status" value="1"/>
</dbReference>
<dbReference type="GO" id="GO:0006281">
    <property type="term" value="P:DNA repair"/>
    <property type="evidence" value="ECO:0007669"/>
    <property type="project" value="UniProtKB-UniRule"/>
</dbReference>
<dbReference type="OrthoDB" id="9804325at2"/>
<evidence type="ECO:0000256" key="6">
    <source>
        <dbReference type="ARBA" id="ARBA00022806"/>
    </source>
</evidence>
<comment type="catalytic activity">
    <reaction evidence="12 15">
        <text>Couples ATP hydrolysis with the unwinding of duplex DNA by translocating in the 3'-5' direction.</text>
        <dbReference type="EC" id="5.6.2.4"/>
    </reaction>
</comment>
<evidence type="ECO:0000256" key="2">
    <source>
        <dbReference type="ARBA" id="ARBA00017846"/>
    </source>
</evidence>
<keyword evidence="4 15" id="KW-0227">DNA damage</keyword>
<dbReference type="NCBIfam" id="NF008165">
    <property type="entry name" value="PRK10917.1-3"/>
    <property type="match status" value="1"/>
</dbReference>
<evidence type="ECO:0000313" key="19">
    <source>
        <dbReference type="Proteomes" id="UP000234384"/>
    </source>
</evidence>
<dbReference type="Pfam" id="PF00271">
    <property type="entry name" value="Helicase_C"/>
    <property type="match status" value="1"/>
</dbReference>
<dbReference type="InterPro" id="IPR047112">
    <property type="entry name" value="RecG/Mfd"/>
</dbReference>
<dbReference type="CDD" id="cd04488">
    <property type="entry name" value="RecG_wedge_OBF"/>
    <property type="match status" value="1"/>
</dbReference>
<dbReference type="InterPro" id="IPR014001">
    <property type="entry name" value="Helicase_ATP-bd"/>
</dbReference>
<dbReference type="SUPFAM" id="SSF52540">
    <property type="entry name" value="P-loop containing nucleoside triphosphate hydrolases"/>
    <property type="match status" value="2"/>
</dbReference>
<proteinExistence type="inferred from homology"/>
<comment type="function">
    <text evidence="15">Plays a critical role in recombination and DNA repair. Helps process Holliday junction intermediates to mature products by catalyzing branch migration. Has replication fork regression activity, unwinds stalled or blocked replication forks to make a HJ that can be resolved. Has a DNA unwinding activity characteristic of a DNA helicase with 3'-5' polarity.</text>
</comment>
<evidence type="ECO:0000259" key="16">
    <source>
        <dbReference type="PROSITE" id="PS51192"/>
    </source>
</evidence>
<keyword evidence="5 15" id="KW-0378">Hydrolase</keyword>
<dbReference type="Gene3D" id="3.40.50.300">
    <property type="entry name" value="P-loop containing nucleotide triphosphate hydrolases"/>
    <property type="match status" value="2"/>
</dbReference>
<evidence type="ECO:0000256" key="15">
    <source>
        <dbReference type="RuleBase" id="RU363016"/>
    </source>
</evidence>
<evidence type="ECO:0000256" key="3">
    <source>
        <dbReference type="ARBA" id="ARBA00022741"/>
    </source>
</evidence>
<sequence>MDWMDSIEQLKGIGPASLARFKQLNIESIQDLLFHFPFRYENIQERDIETILDQEKVVLKGKIISDPVVSYYGRRKSRLSCRLAVDSQTLITVVFFNQPYLVKQLEVGNQVAILGKWQQSRQTLMGMKIIQRSHTNDLEPIYSTVKGLSQSLISKSVYQAFELYGKDIPEILPESLNLAYRLMPLNQALYRMHFPKSAEHYHQAERKIIYQEFFLYQWRLMNQAEQWEKYPSVQYLDRTDRRHQIQASLPFELTSSQQQALDEIMHDLYQPYPMRRMLQGDVGSGKTIVAFLAMIETLSNDLQAALMVPTEILARQHVESFNQLFQSFGFQAKLLVSSMERSEKERVIQAIASGECQIVIGTHALIQDSVQFKRLGLAIIDEQHRFGVNQRHALMAKGPEEVTINILQMTATPIPRTLAQAIYQGMAVSTIDQMPHGRLPIQTEWIQENQINRVYQRIHEQLSKGHQVYYVLPLINPSDALEEVESVQSVAQRLADQYPQYRIGYLHGQLDKESQRETMEGFVSHHIDILIATTMVEVGVSVSNATVMVVQSAERFGLSQLHQLRGRVGRGQWQSYCYLIANPKTDAGKQRMQIMAEQSDGFLISEADMALRGMGDVLGISQSGLPDFHYANLIEDQHIYRVAKEDVEQILSGQQPITPQARGRLDRLVEANEMKL</sequence>
<dbReference type="NCBIfam" id="TIGR00643">
    <property type="entry name" value="recG"/>
    <property type="match status" value="1"/>
</dbReference>
<keyword evidence="7 15" id="KW-0067">ATP-binding</keyword>
<evidence type="ECO:0000256" key="12">
    <source>
        <dbReference type="ARBA" id="ARBA00034617"/>
    </source>
</evidence>
<feature type="domain" description="Helicase ATP-binding" evidence="16">
    <location>
        <begin position="267"/>
        <end position="431"/>
    </location>
</feature>
<comment type="catalytic activity">
    <reaction evidence="14 15">
        <text>ATP + H2O = ADP + phosphate + H(+)</text>
        <dbReference type="Rhea" id="RHEA:13065"/>
        <dbReference type="ChEBI" id="CHEBI:15377"/>
        <dbReference type="ChEBI" id="CHEBI:15378"/>
        <dbReference type="ChEBI" id="CHEBI:30616"/>
        <dbReference type="ChEBI" id="CHEBI:43474"/>
        <dbReference type="ChEBI" id="CHEBI:456216"/>
        <dbReference type="EC" id="5.6.2.4"/>
    </reaction>
</comment>
<comment type="similarity">
    <text evidence="1 15">Belongs to the helicase family. RecG subfamily.</text>
</comment>
<dbReference type="EC" id="5.6.2.4" evidence="13 15"/>
<dbReference type="InterPro" id="IPR001650">
    <property type="entry name" value="Helicase_C-like"/>
</dbReference>
<reference evidence="18 19" key="1">
    <citation type="submission" date="2017-12" db="EMBL/GenBank/DDBJ databases">
        <title>Phylogenetic diversity of female urinary microbiome.</title>
        <authorList>
            <person name="Thomas-White K."/>
            <person name="Wolfe A.J."/>
        </authorList>
    </citation>
    <scope>NUCLEOTIDE SEQUENCE [LARGE SCALE GENOMIC DNA]</scope>
    <source>
        <strain evidence="18 19">UMB0898</strain>
    </source>
</reference>
<evidence type="ECO:0000259" key="17">
    <source>
        <dbReference type="PROSITE" id="PS51194"/>
    </source>
</evidence>
<comment type="caution">
    <text evidence="18">The sequence shown here is derived from an EMBL/GenBank/DDBJ whole genome shotgun (WGS) entry which is preliminary data.</text>
</comment>
<accession>A0A2I1K4C6</accession>
<dbReference type="SMART" id="SM00487">
    <property type="entry name" value="DEXDc"/>
    <property type="match status" value="1"/>
</dbReference>
<dbReference type="GO" id="GO:0016887">
    <property type="term" value="F:ATP hydrolysis activity"/>
    <property type="evidence" value="ECO:0007669"/>
    <property type="project" value="RHEA"/>
</dbReference>
<dbReference type="EMBL" id="PKHE01000003">
    <property type="protein sequence ID" value="PKY90405.1"/>
    <property type="molecule type" value="Genomic_DNA"/>
</dbReference>
<evidence type="ECO:0000256" key="5">
    <source>
        <dbReference type="ARBA" id="ARBA00022801"/>
    </source>
</evidence>
<gene>
    <name evidence="18" type="ORF">CYJ57_01915</name>
</gene>
<organism evidence="18 19">
    <name type="scientific">Falseniella ignava</name>
    <dbReference type="NCBI Taxonomy" id="137730"/>
    <lineage>
        <taxon>Bacteria</taxon>
        <taxon>Bacillati</taxon>
        <taxon>Bacillota</taxon>
        <taxon>Bacilli</taxon>
        <taxon>Lactobacillales</taxon>
        <taxon>Aerococcaceae</taxon>
        <taxon>Falseniella</taxon>
    </lineage>
</organism>
<name>A0A2I1K4C6_9LACT</name>
<evidence type="ECO:0000256" key="10">
    <source>
        <dbReference type="ARBA" id="ARBA00023204"/>
    </source>
</evidence>
<evidence type="ECO:0000256" key="14">
    <source>
        <dbReference type="ARBA" id="ARBA00048988"/>
    </source>
</evidence>
<evidence type="ECO:0000256" key="4">
    <source>
        <dbReference type="ARBA" id="ARBA00022763"/>
    </source>
</evidence>
<dbReference type="InterPro" id="IPR045562">
    <property type="entry name" value="RecG_dom3_C"/>
</dbReference>
<dbReference type="GO" id="GO:0005524">
    <property type="term" value="F:ATP binding"/>
    <property type="evidence" value="ECO:0007669"/>
    <property type="project" value="UniProtKB-KW"/>
</dbReference>
<dbReference type="PANTHER" id="PTHR47964:SF1">
    <property type="entry name" value="ATP-DEPENDENT DNA HELICASE HOMOLOG RECG, CHLOROPLASTIC"/>
    <property type="match status" value="1"/>
</dbReference>
<keyword evidence="11" id="KW-0413">Isomerase</keyword>
<evidence type="ECO:0000256" key="8">
    <source>
        <dbReference type="ARBA" id="ARBA00023125"/>
    </source>
</evidence>
<dbReference type="SMART" id="SM00490">
    <property type="entry name" value="HELICc"/>
    <property type="match status" value="1"/>
</dbReference>
<keyword evidence="10 15" id="KW-0234">DNA repair</keyword>
<evidence type="ECO:0000256" key="1">
    <source>
        <dbReference type="ARBA" id="ARBA00007504"/>
    </source>
</evidence>
<protein>
    <recommendedName>
        <fullName evidence="2 15">ATP-dependent DNA helicase RecG</fullName>
        <ecNumber evidence="13 15">5.6.2.4</ecNumber>
    </recommendedName>
</protein>
<dbReference type="NCBIfam" id="NF008168">
    <property type="entry name" value="PRK10917.2-2"/>
    <property type="match status" value="1"/>
</dbReference>
<dbReference type="AlphaFoldDB" id="A0A2I1K4C6"/>
<evidence type="ECO:0000313" key="18">
    <source>
        <dbReference type="EMBL" id="PKY90405.1"/>
    </source>
</evidence>